<reference evidence="3" key="2">
    <citation type="journal article" date="2023" name="Commun. Biol.">
        <title>Intrasexual cuticular hydrocarbon dimorphism in a wasp sheds light on hydrocarbon biosynthesis genes in Hymenoptera.</title>
        <authorList>
            <person name="Moris V.C."/>
            <person name="Podsiadlowski L."/>
            <person name="Martin S."/>
            <person name="Oeyen J.P."/>
            <person name="Donath A."/>
            <person name="Petersen M."/>
            <person name="Wilbrandt J."/>
            <person name="Misof B."/>
            <person name="Liedtke D."/>
            <person name="Thamm M."/>
            <person name="Scheiner R."/>
            <person name="Schmitt T."/>
            <person name="Niehuis O."/>
        </authorList>
    </citation>
    <scope>NUCLEOTIDE SEQUENCE</scope>
    <source>
        <strain evidence="3">GBR_01_08_01A</strain>
    </source>
</reference>
<dbReference type="Pfam" id="PF00620">
    <property type="entry name" value="RhoGAP"/>
    <property type="match status" value="1"/>
</dbReference>
<dbReference type="Gene3D" id="1.10.555.10">
    <property type="entry name" value="Rho GTPase activation protein"/>
    <property type="match status" value="1"/>
</dbReference>
<keyword evidence="4" id="KW-1185">Reference proteome</keyword>
<dbReference type="InterPro" id="IPR000198">
    <property type="entry name" value="RhoGAP_dom"/>
</dbReference>
<gene>
    <name evidence="3" type="ORF">KPH14_009656</name>
</gene>
<accession>A0AAD9RQ60</accession>
<comment type="caution">
    <text evidence="3">The sequence shown here is derived from an EMBL/GenBank/DDBJ whole genome shotgun (WGS) entry which is preliminary data.</text>
</comment>
<proteinExistence type="predicted"/>
<feature type="region of interest" description="Disordered" evidence="1">
    <location>
        <begin position="371"/>
        <end position="399"/>
    </location>
</feature>
<dbReference type="InterPro" id="IPR042869">
    <property type="entry name" value="ARHGAP11A/B"/>
</dbReference>
<feature type="region of interest" description="Disordered" evidence="1">
    <location>
        <begin position="909"/>
        <end position="932"/>
    </location>
</feature>
<sequence length="1080" mass="123989">MCESFYSILVENSKIVPTSSMLIYDVLHKEKVYEIVINDLRNIGIKYRFKKNAIKTEKFEKSKNVSKKVFRTPLSYQPLDVVNLSSGGIVHVPVFVSQASAFLEKHITQEGLFRKAGSHIRQKELMALLDKGSSLGEKNHAIDVANCLKTFFRDLPEPLIPYTYHDLFLHCVMLKKHHVQALLLACVLLPPYHLSTLAFIMEFLKKVSIYEKQNKMSIDNLAKVIGPNIMPLREATMIAVQSRLELHLVIVKVLIENAENIGVLPDHVTHAMLSEVIGSIDNELDLSDSHLHGKLKKKKYRSGSLTRKPHLSASNLNLRMLHGLKKIVGKGNSPINVDTNENQDSITNSNVMFTSSKSTKKRKVIDWLDPQSTKKKRVSDKMEKSKKTGLGIDRFVSRNKQKTDSKSSILAFSPYTERRWSLAHDSPVSYQKRRTNSDGSLHLKKSILKETETPNSKNHNNYNDVFVDADINLSDDNCEQVLLKKEDNTDVNQWHIKYNKSAEKLKHTNKHSEIPIKKSVKKEESEEYVRIPKSEYEEIKNRVSAIESRISQEFGYIDDVRNESLVEHSVNKVQTEYEKTLEEAGIKNIVTADHLARKLGKELKIRRSSERKVIRSPSARKIGSLRRRSQEKVKSKRVSRTASWHTSQEWQQKYRNQPNEQEVLCFADVESDMPIKITKQVSSSDLRSDTVCSAETNARLELLQKQLNALISHTTEHTRDSLSDDESSTNDINIHTPIQSPLKLSVRRASSFHGNEFINNSFYFNRKVKELKKTNSQQNVILNNEYQDKQNNMPQNWKETSISWKDAGDYFKSTVQIRTPVPQTGRASVAKLRTQNAGMVLAKAKLFDENTIKVSACMFDNSQNQKDCIVNINKKGTGSEQIDNINLEYCDLESKHNISVRKKLERHARNKELSRLQSPKISSTNKDNSMDVSLEINEDELDKHCNRRHSQKYNQNLSKGNRQMHKAYYTNEKKDRESKFSDQQKENIIVRTPSILKNTSVKKVDEIPNLNIYKLENGICKTPHIKRPLAVKTPKSSKSLMRRPPIDTRRTPLKAIAQLETTKYQSPKRILKTKNLINEH</sequence>
<dbReference type="PROSITE" id="PS50238">
    <property type="entry name" value="RHOGAP"/>
    <property type="match status" value="1"/>
</dbReference>
<dbReference type="GO" id="GO:0007165">
    <property type="term" value="P:signal transduction"/>
    <property type="evidence" value="ECO:0007669"/>
    <property type="project" value="InterPro"/>
</dbReference>
<dbReference type="GO" id="GO:0005096">
    <property type="term" value="F:GTPase activator activity"/>
    <property type="evidence" value="ECO:0007669"/>
    <property type="project" value="TreeGrafter"/>
</dbReference>
<dbReference type="PANTHER" id="PTHR15670">
    <property type="entry name" value="RHO GTPASE ACTIVATING PROTEIN 11A"/>
    <property type="match status" value="1"/>
</dbReference>
<feature type="domain" description="Rho-GAP" evidence="2">
    <location>
        <begin position="82"/>
        <end position="262"/>
    </location>
</feature>
<dbReference type="SUPFAM" id="SSF48350">
    <property type="entry name" value="GTPase activation domain, GAP"/>
    <property type="match status" value="1"/>
</dbReference>
<dbReference type="EMBL" id="JAIFRP010000030">
    <property type="protein sequence ID" value="KAK2583738.1"/>
    <property type="molecule type" value="Genomic_DNA"/>
</dbReference>
<organism evidence="3 4">
    <name type="scientific">Odynerus spinipes</name>
    <dbReference type="NCBI Taxonomy" id="1348599"/>
    <lineage>
        <taxon>Eukaryota</taxon>
        <taxon>Metazoa</taxon>
        <taxon>Ecdysozoa</taxon>
        <taxon>Arthropoda</taxon>
        <taxon>Hexapoda</taxon>
        <taxon>Insecta</taxon>
        <taxon>Pterygota</taxon>
        <taxon>Neoptera</taxon>
        <taxon>Endopterygota</taxon>
        <taxon>Hymenoptera</taxon>
        <taxon>Apocrita</taxon>
        <taxon>Aculeata</taxon>
        <taxon>Vespoidea</taxon>
        <taxon>Vespidae</taxon>
        <taxon>Eumeninae</taxon>
        <taxon>Odynerus</taxon>
    </lineage>
</organism>
<name>A0AAD9RQ60_9HYME</name>
<evidence type="ECO:0000313" key="4">
    <source>
        <dbReference type="Proteomes" id="UP001258017"/>
    </source>
</evidence>
<reference evidence="3" key="1">
    <citation type="submission" date="2021-08" db="EMBL/GenBank/DDBJ databases">
        <authorList>
            <person name="Misof B."/>
            <person name="Oliver O."/>
            <person name="Podsiadlowski L."/>
            <person name="Donath A."/>
            <person name="Peters R."/>
            <person name="Mayer C."/>
            <person name="Rust J."/>
            <person name="Gunkel S."/>
            <person name="Lesny P."/>
            <person name="Martin S."/>
            <person name="Oeyen J.P."/>
            <person name="Petersen M."/>
            <person name="Panagiotis P."/>
            <person name="Wilbrandt J."/>
            <person name="Tanja T."/>
        </authorList>
    </citation>
    <scope>NUCLEOTIDE SEQUENCE</scope>
    <source>
        <strain evidence="3">GBR_01_08_01A</strain>
        <tissue evidence="3">Thorax + abdomen</tissue>
    </source>
</reference>
<dbReference type="SMART" id="SM00324">
    <property type="entry name" value="RhoGAP"/>
    <property type="match status" value="1"/>
</dbReference>
<dbReference type="PANTHER" id="PTHR15670:SF4">
    <property type="entry name" value="RHO GTPASE-ACTIVATING PROTEIN 11A"/>
    <property type="match status" value="1"/>
</dbReference>
<evidence type="ECO:0000259" key="2">
    <source>
        <dbReference type="PROSITE" id="PS50238"/>
    </source>
</evidence>
<feature type="compositionally biased region" description="Polar residues" evidence="1">
    <location>
        <begin position="915"/>
        <end position="931"/>
    </location>
</feature>
<dbReference type="AlphaFoldDB" id="A0AAD9RQ60"/>
<dbReference type="InterPro" id="IPR008936">
    <property type="entry name" value="Rho_GTPase_activation_prot"/>
</dbReference>
<protein>
    <recommendedName>
        <fullName evidence="2">Rho-GAP domain-containing protein</fullName>
    </recommendedName>
</protein>
<evidence type="ECO:0000256" key="1">
    <source>
        <dbReference type="SAM" id="MobiDB-lite"/>
    </source>
</evidence>
<evidence type="ECO:0000313" key="3">
    <source>
        <dbReference type="EMBL" id="KAK2583738.1"/>
    </source>
</evidence>
<dbReference type="Proteomes" id="UP001258017">
    <property type="component" value="Unassembled WGS sequence"/>
</dbReference>